<sequence>PARRLDTDRLATALAALPDPSRVRAVAAAMADEDGCGTALRRLDDVV</sequence>
<organism evidence="1">
    <name type="scientific">uncultured Pseudonocardia sp</name>
    <dbReference type="NCBI Taxonomy" id="211455"/>
    <lineage>
        <taxon>Bacteria</taxon>
        <taxon>Bacillati</taxon>
        <taxon>Actinomycetota</taxon>
        <taxon>Actinomycetes</taxon>
        <taxon>Pseudonocardiales</taxon>
        <taxon>Pseudonocardiaceae</taxon>
        <taxon>Pseudonocardia</taxon>
        <taxon>environmental samples</taxon>
    </lineage>
</organism>
<protein>
    <submittedName>
        <fullName evidence="1">Uncharacterized protein</fullName>
    </submittedName>
</protein>
<accession>A0A6J4NJ78</accession>
<reference evidence="1" key="1">
    <citation type="submission" date="2020-02" db="EMBL/GenBank/DDBJ databases">
        <authorList>
            <person name="Meier V. D."/>
        </authorList>
    </citation>
    <scope>NUCLEOTIDE SEQUENCE</scope>
    <source>
        <strain evidence="1">AVDCRST_MAG66</strain>
    </source>
</reference>
<gene>
    <name evidence="1" type="ORF">AVDCRST_MAG66-604</name>
</gene>
<feature type="non-terminal residue" evidence="1">
    <location>
        <position position="1"/>
    </location>
</feature>
<proteinExistence type="predicted"/>
<dbReference type="AlphaFoldDB" id="A0A6J4NJ78"/>
<evidence type="ECO:0000313" key="1">
    <source>
        <dbReference type="EMBL" id="CAA9386011.1"/>
    </source>
</evidence>
<dbReference type="EMBL" id="CADCUS010000087">
    <property type="protein sequence ID" value="CAA9386011.1"/>
    <property type="molecule type" value="Genomic_DNA"/>
</dbReference>
<name>A0A6J4NJ78_9PSEU</name>